<dbReference type="PROSITE" id="PS50085">
    <property type="entry name" value="RAPGAP"/>
    <property type="match status" value="1"/>
</dbReference>
<dbReference type="GO" id="GO:0051056">
    <property type="term" value="P:regulation of small GTPase mediated signal transduction"/>
    <property type="evidence" value="ECO:0007669"/>
    <property type="project" value="InterPro"/>
</dbReference>
<dbReference type="GO" id="GO:0005096">
    <property type="term" value="F:GTPase activator activity"/>
    <property type="evidence" value="ECO:0007669"/>
    <property type="project" value="UniProtKB-KW"/>
</dbReference>
<dbReference type="SUPFAM" id="SSF111347">
    <property type="entry name" value="Rap/Ran-GAP"/>
    <property type="match status" value="1"/>
</dbReference>
<feature type="domain" description="Rap-GAP" evidence="4">
    <location>
        <begin position="1640"/>
        <end position="1848"/>
    </location>
</feature>
<dbReference type="Proteomes" id="UP000694546">
    <property type="component" value="Chromosome 5"/>
</dbReference>
<evidence type="ECO:0000259" key="4">
    <source>
        <dbReference type="PROSITE" id="PS50085"/>
    </source>
</evidence>
<dbReference type="PANTHER" id="PTHR10063">
    <property type="entry name" value="TUBERIN"/>
    <property type="match status" value="1"/>
</dbReference>
<proteinExistence type="predicted"/>
<dbReference type="Ensembl" id="ENSGMOT00000030708.1">
    <property type="protein sequence ID" value="ENSGMOP00000052720.1"/>
    <property type="gene ID" value="ENSGMOG00000018931.2"/>
</dbReference>
<evidence type="ECO:0000313" key="5">
    <source>
        <dbReference type="Ensembl" id="ENSGMOP00000052720.1"/>
    </source>
</evidence>
<keyword evidence="2" id="KW-0597">Phosphoprotein</keyword>
<keyword evidence="1" id="KW-0343">GTPase activation</keyword>
<organism evidence="5 6">
    <name type="scientific">Gadus morhua</name>
    <name type="common">Atlantic cod</name>
    <dbReference type="NCBI Taxonomy" id="8049"/>
    <lineage>
        <taxon>Eukaryota</taxon>
        <taxon>Metazoa</taxon>
        <taxon>Chordata</taxon>
        <taxon>Craniata</taxon>
        <taxon>Vertebrata</taxon>
        <taxon>Euteleostomi</taxon>
        <taxon>Actinopterygii</taxon>
        <taxon>Neopterygii</taxon>
        <taxon>Teleostei</taxon>
        <taxon>Neoteleostei</taxon>
        <taxon>Acanthomorphata</taxon>
        <taxon>Zeiogadaria</taxon>
        <taxon>Gadariae</taxon>
        <taxon>Gadiformes</taxon>
        <taxon>Gadoidei</taxon>
        <taxon>Gadidae</taxon>
        <taxon>Gadus</taxon>
    </lineage>
</organism>
<evidence type="ECO:0000256" key="2">
    <source>
        <dbReference type="ARBA" id="ARBA00022553"/>
    </source>
</evidence>
<dbReference type="Pfam" id="PF02145">
    <property type="entry name" value="Rap_GAP"/>
    <property type="match status" value="1"/>
</dbReference>
<dbReference type="Gene3D" id="3.40.50.11210">
    <property type="entry name" value="Rap/Ran-GAP"/>
    <property type="match status" value="1"/>
</dbReference>
<dbReference type="Pfam" id="PF20412">
    <property type="entry name" value="RALGAPB_N"/>
    <property type="match status" value="1"/>
</dbReference>
<dbReference type="InterPro" id="IPR000331">
    <property type="entry name" value="Rap/Ran_GAP_dom"/>
</dbReference>
<evidence type="ECO:0000313" key="6">
    <source>
        <dbReference type="Proteomes" id="UP000694546"/>
    </source>
</evidence>
<protein>
    <submittedName>
        <fullName evidence="5">Ral GTPase activating protein catalytic subunit alpha 2</fullName>
    </submittedName>
</protein>
<evidence type="ECO:0000256" key="1">
    <source>
        <dbReference type="ARBA" id="ARBA00022468"/>
    </source>
</evidence>
<feature type="region of interest" description="Disordered" evidence="3">
    <location>
        <begin position="697"/>
        <end position="744"/>
    </location>
</feature>
<dbReference type="InterPro" id="IPR016024">
    <property type="entry name" value="ARM-type_fold"/>
</dbReference>
<dbReference type="GO" id="GO:0005737">
    <property type="term" value="C:cytoplasm"/>
    <property type="evidence" value="ECO:0007669"/>
    <property type="project" value="TreeGrafter"/>
</dbReference>
<dbReference type="PANTHER" id="PTHR10063:SF2">
    <property type="entry name" value="RAL GTPASE-ACTIVATING PROTEIN SUBUNIT ALPHA-2"/>
    <property type="match status" value="1"/>
</dbReference>
<feature type="region of interest" description="Disordered" evidence="3">
    <location>
        <begin position="1465"/>
        <end position="1500"/>
    </location>
</feature>
<sequence length="1909" mass="214235">MFTRRGHGDIKKSTQKVLDPKKDVLTRLKHLRSLLDISEKSELKTFFESNCSQIYFIFYENFITLESNLKQKGNKSQREELDSILFIFEKILQLLPEKIYSRWQFHSIGSILKKLLHTGNSFKIRGEGIRLFLLWLQALRDNCAEEQLLVFACLVPGFPAVPSTRGPCTLDTIIYNPFSSPPDAKVVPEEITPLVPALPGEKVADDQTCHVLQTLLKFMVTQASSLEWKNKDTQDTGFRFLFSLFKKYYLPHLFPSFTKLTNLYKPLLDLPHHRPKPLYVPVTRNNESTFCTRDQYLAPRVAFITWLVTFFLEKKYVSSAAAVPSAKNGTEVIPKLIQVSSSSQEKERERDKEKGAGPEKSHSNSSTLSDRRASDSSLCSIEEEQRYVYEMVHAILLSTRDNVNFVNEVFHQAFLLPSCEASATRKVIKVYRKWILQEKPSFMTEPDKISQEDEVDAVPQPPPVAEVPGHKRTSSWGRTYSFSSAISRGSMTEQQNHDIKAGVQSTLQVFLTNSSNVFLLEPCQDVAKLLDNQVEVCKGVLSIYRHMIMEHTMNTQTWSQMLQVLLRITEAVMKRPQEDQRKDAFAESLAAILFRTIIVAWVRANLCVFISRELWDELLAVLSSLTAWDELVAEWAGIMDSLTAVLARSVYGLDMADLPLDKLSEQKEKRQRGRGVIPDSQKAAAAVARSFSLSWRNQGDQGAHAGQEPMRIRSATTSGAPGVEKARNNVRQKASGESSSNVEHGKHCGCCRCQRMYTILIRRSSSPVELDSTSEGQTNHIRPQLREKSQTPHYHTIFIPAMIITQYDIISSTPTSWHPVNPSHCSATKRWPPLGPPPPPPLRTSSMPTGFVSPAHPGESISSDTSNGCPADAEAAWQTWQAYEEEADNQSTHSECLADDVSIIAGGSLTGWHADSAFVLWRRILGIMGDVNNIRCPKIHAKVFCYLYEIWHKLDKIRDNLGISVDNQSSPPRPPFIPPLRMLASWLFRATTLPAEYKAGKLQAYKLICEMMTKHQDVLPNSDFLVHLYHVMHRGFTSDDQDILNTMIRSCSPRFFFLGLPGFSMLVGDFITAAARVLNTDSPEAPRAEAQMLLGSLVCFPNLYRGIPLLQTEHVAVGHEDIKDYLVKILLKEARTEPSEGARCIAVCSLGLWVCEELMQKNIHHHVKDAINVLGVTLKFGNKAVAQVACDVFQLLISHWKHLQRLEPSLPKKIIEIFVATIAFLLPSAEHSVVEADKKLMVSLLLCLLDWCMAVPLGLLLEAITMPVLDDPASHKAPLLDYIYRVLHCCVSGSNLHTQQSHYLLSLSDLSTDYEPFLVLGQVKSSEPPHAHNNTADFGSLLTVAEEKKRRNMELIPLTARMVMTHLVNHLGHHPLSGGPALLHSMVSENHDNPFVESSELSSEVFKSPNLQLFVFNDSTLVSYLQIPAEPPASAGRPPPPSAQVRVIVRDISGKYSWDGAVLYRTDEEEGEDPADAGVFSPPRKRQPPPSPTKAPPDPLRCSIVDSALFGCCEEREEDEGADILDRLLEELGHTSPEVLPHAQLRLNQPAPSPCGMNLEQEAAILEAVLQQTAQEEEQVRRWDADVSVRAACQKEPVHQGPKAPFYFCRLLLNDLGMNSWDRRKSFHLLKKNSKLLRELKNLDSRQCRETHKIAVFYIGEGQEDKCSILSNSAGSRAYEDFVSGLGWEVDLATHCGFMGGLQRNGSTGLTAPYYATSNVEAIFHVSTRMPSNSEDCLTKKLRHLGNDEVHIVWSEHTRDYRRGIIPTDFGDVLIIVYPMKNHMFFIQIMKKPQVPFFGPLFNGAIVTGALLPSVLRATCINASRAVKSRLTLYQSFYEERALYLEAIVQNHREVMTFEDFASQVFSPSPSYYPMSGTGEHRTTPLPVPHPSLPLALPLSLSAPLTLCY</sequence>
<dbReference type="InterPro" id="IPR027107">
    <property type="entry name" value="Tuberin/Ral-act_asu"/>
</dbReference>
<feature type="compositionally biased region" description="Basic and acidic residues" evidence="3">
    <location>
        <begin position="344"/>
        <end position="362"/>
    </location>
</feature>
<keyword evidence="6" id="KW-1185">Reference proteome</keyword>
<feature type="region of interest" description="Disordered" evidence="3">
    <location>
        <begin position="451"/>
        <end position="472"/>
    </location>
</feature>
<feature type="compositionally biased region" description="Pro residues" evidence="3">
    <location>
        <begin position="1488"/>
        <end position="1499"/>
    </location>
</feature>
<gene>
    <name evidence="5" type="primary">RALGAPA2</name>
    <name evidence="5" type="synonym">ralgapa2</name>
</gene>
<dbReference type="GO" id="GO:0005634">
    <property type="term" value="C:nucleus"/>
    <property type="evidence" value="ECO:0007669"/>
    <property type="project" value="InterPro"/>
</dbReference>
<accession>A0A8C5BXJ7</accession>
<dbReference type="GeneTree" id="ENSGT00950000183139"/>
<feature type="compositionally biased region" description="Polar residues" evidence="3">
    <location>
        <begin position="729"/>
        <end position="742"/>
    </location>
</feature>
<name>A0A8C5BXJ7_GADMO</name>
<evidence type="ECO:0000256" key="3">
    <source>
        <dbReference type="SAM" id="MobiDB-lite"/>
    </source>
</evidence>
<dbReference type="InterPro" id="IPR046859">
    <property type="entry name" value="RGPA/RALGAPB_N"/>
</dbReference>
<feature type="region of interest" description="Disordered" evidence="3">
    <location>
        <begin position="340"/>
        <end position="376"/>
    </location>
</feature>
<dbReference type="SUPFAM" id="SSF48371">
    <property type="entry name" value="ARM repeat"/>
    <property type="match status" value="1"/>
</dbReference>
<reference evidence="5" key="2">
    <citation type="submission" date="2025-09" db="UniProtKB">
        <authorList>
            <consortium name="Ensembl"/>
        </authorList>
    </citation>
    <scope>IDENTIFICATION</scope>
</reference>
<dbReference type="InterPro" id="IPR035974">
    <property type="entry name" value="Rap/Ran-GAP_sf"/>
</dbReference>
<reference evidence="5" key="1">
    <citation type="submission" date="2025-08" db="UniProtKB">
        <authorList>
            <consortium name="Ensembl"/>
        </authorList>
    </citation>
    <scope>IDENTIFICATION</scope>
</reference>